<reference evidence="7 8" key="1">
    <citation type="submission" date="2022-06" db="EMBL/GenBank/DDBJ databases">
        <title>Endosaccharibacter gen. nov., sp. nov., endophytic bacteria isolated from sugarcane.</title>
        <authorList>
            <person name="Pitiwittayakul N."/>
            <person name="Yukphan P."/>
            <person name="Charoenyingcharoen P."/>
            <person name="Tanasupawat S."/>
        </authorList>
    </citation>
    <scope>NUCLEOTIDE SEQUENCE [LARGE SCALE GENOMIC DNA]</scope>
    <source>
        <strain evidence="7 8">KSS8</strain>
    </source>
</reference>
<keyword evidence="8" id="KW-1185">Reference proteome</keyword>
<evidence type="ECO:0000313" key="8">
    <source>
        <dbReference type="Proteomes" id="UP001524587"/>
    </source>
</evidence>
<protein>
    <submittedName>
        <fullName evidence="7">BamA/TamA family outer membrane protein</fullName>
    </submittedName>
</protein>
<dbReference type="InterPro" id="IPR000184">
    <property type="entry name" value="Bac_surfAg_D15"/>
</dbReference>
<keyword evidence="4" id="KW-0812">Transmembrane</keyword>
<dbReference type="Pfam" id="PF01103">
    <property type="entry name" value="Omp85"/>
    <property type="match status" value="1"/>
</dbReference>
<dbReference type="InterPro" id="IPR039910">
    <property type="entry name" value="D15-like"/>
</dbReference>
<name>A0ABT1WC81_9PROT</name>
<proteinExistence type="predicted"/>
<dbReference type="RefSeq" id="WP_422865222.1">
    <property type="nucleotide sequence ID" value="NZ_JAMSKV010000015.1"/>
</dbReference>
<keyword evidence="2" id="KW-1134">Transmembrane beta strand</keyword>
<evidence type="ECO:0000259" key="5">
    <source>
        <dbReference type="Pfam" id="PF01103"/>
    </source>
</evidence>
<evidence type="ECO:0000256" key="4">
    <source>
        <dbReference type="SAM" id="Phobius"/>
    </source>
</evidence>
<organism evidence="7 8">
    <name type="scientific">Endosaccharibacter trunci</name>
    <dbReference type="NCBI Taxonomy" id="2812733"/>
    <lineage>
        <taxon>Bacteria</taxon>
        <taxon>Pseudomonadati</taxon>
        <taxon>Pseudomonadota</taxon>
        <taxon>Alphaproteobacteria</taxon>
        <taxon>Acetobacterales</taxon>
        <taxon>Acetobacteraceae</taxon>
        <taxon>Endosaccharibacter</taxon>
    </lineage>
</organism>
<feature type="domain" description="POTRA" evidence="6">
    <location>
        <begin position="239"/>
        <end position="310"/>
    </location>
</feature>
<dbReference type="Gene3D" id="2.40.160.50">
    <property type="entry name" value="membrane protein fhac: a member of the omp85/tpsb transporter family"/>
    <property type="match status" value="1"/>
</dbReference>
<gene>
    <name evidence="7" type="ORF">NFI95_14925</name>
</gene>
<keyword evidence="4" id="KW-1133">Transmembrane helix</keyword>
<dbReference type="Gene3D" id="3.10.20.310">
    <property type="entry name" value="membrane protein fhac"/>
    <property type="match status" value="1"/>
</dbReference>
<comment type="subcellular location">
    <subcellularLocation>
        <location evidence="1">Membrane</location>
    </subcellularLocation>
</comment>
<dbReference type="PANTHER" id="PTHR12815">
    <property type="entry name" value="SORTING AND ASSEMBLY MACHINERY SAMM50 PROTEIN FAMILY MEMBER"/>
    <property type="match status" value="1"/>
</dbReference>
<dbReference type="Pfam" id="PF07244">
    <property type="entry name" value="POTRA"/>
    <property type="match status" value="1"/>
</dbReference>
<evidence type="ECO:0000256" key="1">
    <source>
        <dbReference type="ARBA" id="ARBA00004370"/>
    </source>
</evidence>
<dbReference type="EMBL" id="JAMSKV010000015">
    <property type="protein sequence ID" value="MCQ8279736.1"/>
    <property type="molecule type" value="Genomic_DNA"/>
</dbReference>
<evidence type="ECO:0000256" key="3">
    <source>
        <dbReference type="ARBA" id="ARBA00023136"/>
    </source>
</evidence>
<evidence type="ECO:0000313" key="7">
    <source>
        <dbReference type="EMBL" id="MCQ8279736.1"/>
    </source>
</evidence>
<keyword evidence="3 4" id="KW-0472">Membrane</keyword>
<accession>A0ABT1WC81</accession>
<evidence type="ECO:0000256" key="2">
    <source>
        <dbReference type="ARBA" id="ARBA00022452"/>
    </source>
</evidence>
<dbReference type="PANTHER" id="PTHR12815:SF42">
    <property type="entry name" value="BACTERIAL SURFACE ANTIGEN (D15) DOMAIN-CONTAINING PROTEIN"/>
    <property type="match status" value="1"/>
</dbReference>
<comment type="caution">
    <text evidence="7">The sequence shown here is derived from an EMBL/GenBank/DDBJ whole genome shotgun (WGS) entry which is preliminary data.</text>
</comment>
<sequence length="656" mass="68382">MIETRCRHGSPSASGRFVRRALRCGAVAGLIVAGASVAGLPFGQEARAADPVAYQTVLVPTGNGAVDAALRASSALITLQKTRAVSPFALAGRARGDEATLRTALESFGFYAGHITITVAGKSADDPSLPNVLAAWPSGKPVPIRISAERGPMFHLGAVSLALGKGEQLTPAEQAAFGLKSGQDAVAADVLAAGGRLQTALQEDGHAFASVKPPVAILHPDSRTLDIRYQATEGPRLDIGQISLDGLKHVNASYVRKLLLVHPGELYQPSKIEAARQDLASTGVFSNVAVTAATAPAPNGTLPLTFDFTEALRHTVALQAGYSTDLGGSAGVSWTHRNLFGNGEKLSLAALVTGLGGTAQNGLGYDVYADLLRPFFLRRDQSLDLRVEGLKQNLQAYDQTALLVRGLVNRKINKQWTVSGGLGAEQERIRQEGVSRSYTLAFVPLTANFDNTGLANPLDDPTHGFRISLGATPSYSFGSGDGNDGSTNTGANTFFTILQATASTYFDLNRIGLTKPGRSVIAVRAIVGSVQGADTFDLPPDQRLYAGGSGTVRGFKYQGIGPQFADGNPVGGTSLDAGTVEFRQRIGKSFGFAAFADAGQVGTGSAPFAGTLRVGAGIGARYYTAIGPIRLDVAVPLNKPQGGDSFELYVGLGEAF</sequence>
<evidence type="ECO:0000259" key="6">
    <source>
        <dbReference type="Pfam" id="PF07244"/>
    </source>
</evidence>
<feature type="domain" description="Bacterial surface antigen (D15)" evidence="5">
    <location>
        <begin position="338"/>
        <end position="656"/>
    </location>
</feature>
<dbReference type="Proteomes" id="UP001524587">
    <property type="component" value="Unassembled WGS sequence"/>
</dbReference>
<dbReference type="InterPro" id="IPR010827">
    <property type="entry name" value="BamA/TamA_POTRA"/>
</dbReference>
<feature type="transmembrane region" description="Helical" evidence="4">
    <location>
        <begin position="21"/>
        <end position="42"/>
    </location>
</feature>